<feature type="transmembrane region" description="Helical" evidence="4">
    <location>
        <begin position="75"/>
        <end position="101"/>
    </location>
</feature>
<evidence type="ECO:0000256" key="4">
    <source>
        <dbReference type="RuleBase" id="RU367098"/>
    </source>
</evidence>
<feature type="transmembrane region" description="Helical" evidence="4">
    <location>
        <begin position="30"/>
        <end position="50"/>
    </location>
</feature>
<dbReference type="PANTHER" id="PTHR39136:SF1">
    <property type="entry name" value="ALTERED INHERITANCE OF MITOCHONDRIA PROTEIN 11"/>
    <property type="match status" value="1"/>
</dbReference>
<comment type="similarity">
    <text evidence="4">Belongs to the AIM11 family.</text>
</comment>
<protein>
    <recommendedName>
        <fullName evidence="4">Altered inheritance of mitochondria protein 11</fullName>
    </recommendedName>
</protein>
<dbReference type="STRING" id="1344418.A0A1D2VI61"/>
<gene>
    <name evidence="4" type="primary">AIM11</name>
    <name evidence="5" type="ORF">ASCRUDRAFT_34655</name>
</gene>
<keyword evidence="2 4" id="KW-1133">Transmembrane helix</keyword>
<name>A0A1D2VI61_9ASCO</name>
<organism evidence="5 6">
    <name type="scientific">Ascoidea rubescens DSM 1968</name>
    <dbReference type="NCBI Taxonomy" id="1344418"/>
    <lineage>
        <taxon>Eukaryota</taxon>
        <taxon>Fungi</taxon>
        <taxon>Dikarya</taxon>
        <taxon>Ascomycota</taxon>
        <taxon>Saccharomycotina</taxon>
        <taxon>Saccharomycetes</taxon>
        <taxon>Ascoideaceae</taxon>
        <taxon>Ascoidea</taxon>
    </lineage>
</organism>
<dbReference type="OrthoDB" id="4088121at2759"/>
<dbReference type="PANTHER" id="PTHR39136">
    <property type="entry name" value="ALTERED INHERITANCE OF MITOCHONDRIA PROTEIN 11"/>
    <property type="match status" value="1"/>
</dbReference>
<comment type="subcellular location">
    <subcellularLocation>
        <location evidence="4">Membrane</location>
        <topology evidence="4">Multi-pass membrane protein</topology>
    </subcellularLocation>
</comment>
<dbReference type="InParanoid" id="A0A1D2VI61"/>
<evidence type="ECO:0000313" key="6">
    <source>
        <dbReference type="Proteomes" id="UP000095038"/>
    </source>
</evidence>
<dbReference type="FunCoup" id="A0A1D2VI61">
    <property type="interactions" value="23"/>
</dbReference>
<sequence>MSEYVKAYFAKDVLKDASAEYKQRRRKQMLFFYGAAVATFFSAHFVFRGIQTRRYIPSLFNANHRPLPSSPHSDAIAALTYSTMMTTSSIAWMVFGAGWIFDISSIGEFGQKMLNLFGNDQIEDGHNNNSQNDKEVDKATRNLEKSIGEFINAQISDQK</sequence>
<dbReference type="RefSeq" id="XP_020047602.1">
    <property type="nucleotide sequence ID" value="XM_020190539.1"/>
</dbReference>
<dbReference type="Proteomes" id="UP000095038">
    <property type="component" value="Unassembled WGS sequence"/>
</dbReference>
<evidence type="ECO:0000256" key="1">
    <source>
        <dbReference type="ARBA" id="ARBA00022692"/>
    </source>
</evidence>
<reference evidence="6" key="1">
    <citation type="submission" date="2016-05" db="EMBL/GenBank/DDBJ databases">
        <title>Comparative genomics of biotechnologically important yeasts.</title>
        <authorList>
            <consortium name="DOE Joint Genome Institute"/>
            <person name="Riley R."/>
            <person name="Haridas S."/>
            <person name="Wolfe K.H."/>
            <person name="Lopes M.R."/>
            <person name="Hittinger C.T."/>
            <person name="Goker M."/>
            <person name="Salamov A."/>
            <person name="Wisecaver J."/>
            <person name="Long T.M."/>
            <person name="Aerts A.L."/>
            <person name="Barry K."/>
            <person name="Choi C."/>
            <person name="Clum A."/>
            <person name="Coughlan A.Y."/>
            <person name="Deshpande S."/>
            <person name="Douglass A.P."/>
            <person name="Hanson S.J."/>
            <person name="Klenk H.-P."/>
            <person name="Labutti K."/>
            <person name="Lapidus A."/>
            <person name="Lindquist E."/>
            <person name="Lipzen A."/>
            <person name="Meier-Kolthoff J.P."/>
            <person name="Ohm R.A."/>
            <person name="Otillar R.P."/>
            <person name="Pangilinan J."/>
            <person name="Peng Y."/>
            <person name="Rokas A."/>
            <person name="Rosa C.A."/>
            <person name="Scheuner C."/>
            <person name="Sibirny A.A."/>
            <person name="Slot J.C."/>
            <person name="Stielow J.B."/>
            <person name="Sun H."/>
            <person name="Kurtzman C.P."/>
            <person name="Blackwell M."/>
            <person name="Grigoriev I.V."/>
            <person name="Jeffries T.W."/>
        </authorList>
    </citation>
    <scope>NUCLEOTIDE SEQUENCE [LARGE SCALE GENOMIC DNA]</scope>
    <source>
        <strain evidence="6">DSM 1968</strain>
    </source>
</reference>
<dbReference type="EMBL" id="KV454480">
    <property type="protein sequence ID" value="ODV61295.1"/>
    <property type="molecule type" value="Genomic_DNA"/>
</dbReference>
<keyword evidence="6" id="KW-1185">Reference proteome</keyword>
<evidence type="ECO:0000313" key="5">
    <source>
        <dbReference type="EMBL" id="ODV61295.1"/>
    </source>
</evidence>
<keyword evidence="1 4" id="KW-0812">Transmembrane</keyword>
<proteinExistence type="inferred from homology"/>
<keyword evidence="3 4" id="KW-0472">Membrane</keyword>
<evidence type="ECO:0000256" key="3">
    <source>
        <dbReference type="ARBA" id="ARBA00023136"/>
    </source>
</evidence>
<dbReference type="GO" id="GO:0005739">
    <property type="term" value="C:mitochondrion"/>
    <property type="evidence" value="ECO:0007669"/>
    <property type="project" value="TreeGrafter"/>
</dbReference>
<accession>A0A1D2VI61</accession>
<dbReference type="InterPro" id="IPR038814">
    <property type="entry name" value="AIM11"/>
</dbReference>
<evidence type="ECO:0000256" key="2">
    <source>
        <dbReference type="ARBA" id="ARBA00022989"/>
    </source>
</evidence>
<dbReference type="GeneID" id="30964175"/>
<dbReference type="AlphaFoldDB" id="A0A1D2VI61"/>
<dbReference type="GO" id="GO:0016020">
    <property type="term" value="C:membrane"/>
    <property type="evidence" value="ECO:0007669"/>
    <property type="project" value="UniProtKB-SubCell"/>
</dbReference>